<dbReference type="Pfam" id="PF26616">
    <property type="entry name" value="CorA-like"/>
    <property type="match status" value="1"/>
</dbReference>
<evidence type="ECO:0000256" key="1">
    <source>
        <dbReference type="SAM" id="MobiDB-lite"/>
    </source>
</evidence>
<evidence type="ECO:0000313" key="4">
    <source>
        <dbReference type="Proteomes" id="UP001610334"/>
    </source>
</evidence>
<evidence type="ECO:0000259" key="2">
    <source>
        <dbReference type="Pfam" id="PF26616"/>
    </source>
</evidence>
<protein>
    <recommendedName>
        <fullName evidence="2">CorA-like transporter domain-containing protein</fullName>
    </recommendedName>
</protein>
<feature type="region of interest" description="Disordered" evidence="1">
    <location>
        <begin position="63"/>
        <end position="83"/>
    </location>
</feature>
<organism evidence="3 4">
    <name type="scientific">Aspergillus granulosus</name>
    <dbReference type="NCBI Taxonomy" id="176169"/>
    <lineage>
        <taxon>Eukaryota</taxon>
        <taxon>Fungi</taxon>
        <taxon>Dikarya</taxon>
        <taxon>Ascomycota</taxon>
        <taxon>Pezizomycotina</taxon>
        <taxon>Eurotiomycetes</taxon>
        <taxon>Eurotiomycetidae</taxon>
        <taxon>Eurotiales</taxon>
        <taxon>Aspergillaceae</taxon>
        <taxon>Aspergillus</taxon>
        <taxon>Aspergillus subgen. Nidulantes</taxon>
    </lineage>
</organism>
<keyword evidence="4" id="KW-1185">Reference proteome</keyword>
<reference evidence="3 4" key="1">
    <citation type="submission" date="2024-07" db="EMBL/GenBank/DDBJ databases">
        <title>Section-level genome sequencing and comparative genomics of Aspergillus sections Usti and Cavernicolus.</title>
        <authorList>
            <consortium name="Lawrence Berkeley National Laboratory"/>
            <person name="Nybo J.L."/>
            <person name="Vesth T.C."/>
            <person name="Theobald S."/>
            <person name="Frisvad J.C."/>
            <person name="Larsen T.O."/>
            <person name="Kjaerboelling I."/>
            <person name="Rothschild-Mancinelli K."/>
            <person name="Lyhne E.K."/>
            <person name="Kogle M.E."/>
            <person name="Barry K."/>
            <person name="Clum A."/>
            <person name="Na H."/>
            <person name="Ledsgaard L."/>
            <person name="Lin J."/>
            <person name="Lipzen A."/>
            <person name="Kuo A."/>
            <person name="Riley R."/>
            <person name="Mondo S."/>
            <person name="Labutti K."/>
            <person name="Haridas S."/>
            <person name="Pangalinan J."/>
            <person name="Salamov A.A."/>
            <person name="Simmons B.A."/>
            <person name="Magnuson J.K."/>
            <person name="Chen J."/>
            <person name="Drula E."/>
            <person name="Henrissat B."/>
            <person name="Wiebenga A."/>
            <person name="Lubbers R.J."/>
            <person name="Gomes A.C."/>
            <person name="Makela M.R."/>
            <person name="Stajich J."/>
            <person name="Grigoriev I.V."/>
            <person name="Mortensen U.H."/>
            <person name="De Vries R.P."/>
            <person name="Baker S.E."/>
            <person name="Andersen M.R."/>
        </authorList>
    </citation>
    <scope>NUCLEOTIDE SEQUENCE [LARGE SCALE GENOMIC DNA]</scope>
    <source>
        <strain evidence="3 4">CBS 588.65</strain>
    </source>
</reference>
<comment type="caution">
    <text evidence="3">The sequence shown here is derived from an EMBL/GenBank/DDBJ whole genome shotgun (WGS) entry which is preliminary data.</text>
</comment>
<evidence type="ECO:0000313" key="3">
    <source>
        <dbReference type="EMBL" id="KAL2801840.1"/>
    </source>
</evidence>
<dbReference type="InterPro" id="IPR058257">
    <property type="entry name" value="CorA-like_dom"/>
</dbReference>
<accession>A0ABR4GTP0</accession>
<dbReference type="Proteomes" id="UP001610334">
    <property type="component" value="Unassembled WGS sequence"/>
</dbReference>
<feature type="domain" description="CorA-like transporter" evidence="2">
    <location>
        <begin position="96"/>
        <end position="243"/>
    </location>
</feature>
<sequence>MASSEDITDAIVNPDAFRFPPHAEDEFAFEQSWAEFKTTTADLFLTSSLRSKAGVRDVIHLPEGVSPSRSTADPPSEQRWGESNAGDISHLNVLITRNLQAGSSRLVMLDGFAAWVEIQVTLEMFHAICTLNQVSPFYLKLVTGLGSQRLSSDENSIACYSRFSPTSISKEPGFNNSKGNTGQDWVTAELCYNVFHFEHDGPIIDGPWSSRHSVLHHKYCFASNRSCWIIIQTPLLFSKRFKRGKLFTTTHPMSLHIRYLDASIACWRAYLAHIAYNLDDLNEEVSSTKHGAEDEINVSVNEQLEPLRERLHHSHSLLVSTLNTLATVSRHESVLIKKANLSESVHNDFQHEIQILTNEVQLYVKTTEKLLVLSENIKLMVHRTV</sequence>
<proteinExistence type="predicted"/>
<gene>
    <name evidence="3" type="ORF">BJX63DRAFT_416477</name>
</gene>
<name>A0ABR4GTP0_9EURO</name>
<dbReference type="EMBL" id="JBFXLT010000237">
    <property type="protein sequence ID" value="KAL2801840.1"/>
    <property type="molecule type" value="Genomic_DNA"/>
</dbReference>